<evidence type="ECO:0000313" key="3">
    <source>
        <dbReference type="Proteomes" id="UP000233551"/>
    </source>
</evidence>
<reference evidence="2 3" key="1">
    <citation type="submission" date="2017-11" db="EMBL/GenBank/DDBJ databases">
        <title>De-novo sequencing of pomegranate (Punica granatum L.) genome.</title>
        <authorList>
            <person name="Akparov Z."/>
            <person name="Amiraslanov A."/>
            <person name="Hajiyeva S."/>
            <person name="Abbasov M."/>
            <person name="Kaur K."/>
            <person name="Hamwieh A."/>
            <person name="Solovyev V."/>
            <person name="Salamov A."/>
            <person name="Braich B."/>
            <person name="Kosarev P."/>
            <person name="Mahmoud A."/>
            <person name="Hajiyev E."/>
            <person name="Babayeva S."/>
            <person name="Izzatullayeva V."/>
            <person name="Mammadov A."/>
            <person name="Mammadov A."/>
            <person name="Sharifova S."/>
            <person name="Ojaghi J."/>
            <person name="Eynullazada K."/>
            <person name="Bayramov B."/>
            <person name="Abdulazimova A."/>
            <person name="Shahmuradov I."/>
        </authorList>
    </citation>
    <scope>NUCLEOTIDE SEQUENCE [LARGE SCALE GENOMIC DNA]</scope>
    <source>
        <strain evidence="3">cv. AG2017</strain>
        <tissue evidence="2">Leaf</tissue>
    </source>
</reference>
<name>A0A2I0IJF7_PUNGR</name>
<evidence type="ECO:0000313" key="2">
    <source>
        <dbReference type="EMBL" id="PKI44135.1"/>
    </source>
</evidence>
<feature type="region of interest" description="Disordered" evidence="1">
    <location>
        <begin position="32"/>
        <end position="53"/>
    </location>
</feature>
<comment type="caution">
    <text evidence="2">The sequence shown here is derived from an EMBL/GenBank/DDBJ whole genome shotgun (WGS) entry which is preliminary data.</text>
</comment>
<evidence type="ECO:0000256" key="1">
    <source>
        <dbReference type="SAM" id="MobiDB-lite"/>
    </source>
</evidence>
<accession>A0A2I0IJF7</accession>
<protein>
    <submittedName>
        <fullName evidence="2">Uncharacterized protein</fullName>
    </submittedName>
</protein>
<dbReference type="AlphaFoldDB" id="A0A2I0IJF7"/>
<dbReference type="EMBL" id="PGOL01002944">
    <property type="protein sequence ID" value="PKI44135.1"/>
    <property type="molecule type" value="Genomic_DNA"/>
</dbReference>
<dbReference type="Proteomes" id="UP000233551">
    <property type="component" value="Unassembled WGS sequence"/>
</dbReference>
<proteinExistence type="predicted"/>
<organism evidence="2 3">
    <name type="scientific">Punica granatum</name>
    <name type="common">Pomegranate</name>
    <dbReference type="NCBI Taxonomy" id="22663"/>
    <lineage>
        <taxon>Eukaryota</taxon>
        <taxon>Viridiplantae</taxon>
        <taxon>Streptophyta</taxon>
        <taxon>Embryophyta</taxon>
        <taxon>Tracheophyta</taxon>
        <taxon>Spermatophyta</taxon>
        <taxon>Magnoliopsida</taxon>
        <taxon>eudicotyledons</taxon>
        <taxon>Gunneridae</taxon>
        <taxon>Pentapetalae</taxon>
        <taxon>rosids</taxon>
        <taxon>malvids</taxon>
        <taxon>Myrtales</taxon>
        <taxon>Lythraceae</taxon>
        <taxon>Punica</taxon>
    </lineage>
</organism>
<feature type="compositionally biased region" description="Low complexity" evidence="1">
    <location>
        <begin position="37"/>
        <end position="50"/>
    </location>
</feature>
<sequence>MQQQFERMNVMLDEISDWLERRDERIEQLLDGYDEASSSSSCKLKSGSSSKQEEYVVLKSKGEKPMAKFQPDNKDNGYIASQCPKNDGRNEFKDGFLEQMPPKQPPIKRIEYQIDDNSYKLDLLDSRTNSFEERGNDMI</sequence>
<keyword evidence="3" id="KW-1185">Reference proteome</keyword>
<gene>
    <name evidence="2" type="ORF">CRG98_035479</name>
</gene>